<proteinExistence type="predicted"/>
<sequence length="718" mass="84119">MMSSPPKSLNNSPIATNTGNKFMQNSPMSVQLQIRALERTIITYKSRVDELEGDLIDRDHAIQKLRSQVGGLIEKKDRLKEDNSRLPSLLEEVEQLNDKISDLNYQLDISRKKFNQLREERDEAIRKLERSELEAIGLAQTLDNCKEDYEHFVKKHESCYEERENLQQQLDFRYKECMKLENSLRKQAAELEQYQADTERNKQISKEDREREIEQLVSTYSETQQESARRIRKLEEEHQLMIEKNIEMVKSLESKNADLERENRTLNRKFSDFQDEINSERSRVHHELECLKNRVSDKEKYVCELETKRSELEHEISRHVDYITKLEAESAMAKEQSQKEIDRLIKNLEEMDNNLKRYKDEIVNAADHTRKLLTELKARDVTIKKLNDEISRLKEENECRNLELVEQIDKLKQKLAQEENEKVEPLLAQINSLKIERDIALENVKTVAQSKEVEYEEHQKIKAQQDELVSRLNIEKQELSEKIILLENQLQARDAEQFHSPRESDFYRSSNGMRSSYVSLKSFKSYQHPQRPPTGMSTQSMPVVQTIDFAAEDEPTIVMNGGLNKSVYDQQAPAPMEIEEMQASDADYQARIRELRERNRKNVPHMRSSYLTEVQGMPLDESVRSDFLLNVDENTPPIKHLNTLKVPSKKQNYEQFARALGDVPTEISRSRSSQSSSRSFKEKFVQFSDKLKKKGDENSGSSKKTPRKSIGQIFRQKN</sequence>
<dbReference type="GO" id="GO:0005643">
    <property type="term" value="C:nuclear pore"/>
    <property type="evidence" value="ECO:0007669"/>
    <property type="project" value="TreeGrafter"/>
</dbReference>
<feature type="coiled-coil region" evidence="1">
    <location>
        <begin position="334"/>
        <end position="421"/>
    </location>
</feature>
<feature type="coiled-coil region" evidence="1">
    <location>
        <begin position="163"/>
        <end position="276"/>
    </location>
</feature>
<dbReference type="Gene3D" id="1.10.287.1490">
    <property type="match status" value="1"/>
</dbReference>
<name>A0A914DC50_9BILA</name>
<dbReference type="AlphaFoldDB" id="A0A914DC50"/>
<organism evidence="3 4">
    <name type="scientific">Acrobeloides nanus</name>
    <dbReference type="NCBI Taxonomy" id="290746"/>
    <lineage>
        <taxon>Eukaryota</taxon>
        <taxon>Metazoa</taxon>
        <taxon>Ecdysozoa</taxon>
        <taxon>Nematoda</taxon>
        <taxon>Chromadorea</taxon>
        <taxon>Rhabditida</taxon>
        <taxon>Tylenchina</taxon>
        <taxon>Cephalobomorpha</taxon>
        <taxon>Cephaloboidea</taxon>
        <taxon>Cephalobidae</taxon>
        <taxon>Acrobeloides</taxon>
    </lineage>
</organism>
<dbReference type="GO" id="GO:0006406">
    <property type="term" value="P:mRNA export from nucleus"/>
    <property type="evidence" value="ECO:0007669"/>
    <property type="project" value="TreeGrafter"/>
</dbReference>
<feature type="region of interest" description="Disordered" evidence="2">
    <location>
        <begin position="1"/>
        <end position="23"/>
    </location>
</feature>
<feature type="coiled-coil region" evidence="1">
    <location>
        <begin position="462"/>
        <end position="496"/>
    </location>
</feature>
<keyword evidence="1" id="KW-0175">Coiled coil</keyword>
<dbReference type="PANTHER" id="PTHR18898:SF2">
    <property type="entry name" value="NUCLEOPROTEIN TPR"/>
    <property type="match status" value="1"/>
</dbReference>
<dbReference type="PANTHER" id="PTHR18898">
    <property type="entry name" value="NUCLEOPROTEIN TPR-RELATED"/>
    <property type="match status" value="1"/>
</dbReference>
<feature type="region of interest" description="Disordered" evidence="2">
    <location>
        <begin position="688"/>
        <end position="718"/>
    </location>
</feature>
<feature type="coiled-coil region" evidence="1">
    <location>
        <begin position="34"/>
        <end position="134"/>
    </location>
</feature>
<reference evidence="4" key="1">
    <citation type="submission" date="2022-11" db="UniProtKB">
        <authorList>
            <consortium name="WormBaseParasite"/>
        </authorList>
    </citation>
    <scope>IDENTIFICATION</scope>
</reference>
<keyword evidence="3" id="KW-1185">Reference proteome</keyword>
<evidence type="ECO:0000313" key="3">
    <source>
        <dbReference type="Proteomes" id="UP000887540"/>
    </source>
</evidence>
<evidence type="ECO:0000313" key="4">
    <source>
        <dbReference type="WBParaSite" id="ACRNAN_scaffold216.g19009.t1"/>
    </source>
</evidence>
<evidence type="ECO:0000256" key="1">
    <source>
        <dbReference type="SAM" id="Coils"/>
    </source>
</evidence>
<dbReference type="GO" id="GO:0017056">
    <property type="term" value="F:structural constituent of nuclear pore"/>
    <property type="evidence" value="ECO:0007669"/>
    <property type="project" value="TreeGrafter"/>
</dbReference>
<evidence type="ECO:0000256" key="2">
    <source>
        <dbReference type="SAM" id="MobiDB-lite"/>
    </source>
</evidence>
<accession>A0A914DC50</accession>
<protein>
    <submittedName>
        <fullName evidence="4">Uncharacterized protein</fullName>
    </submittedName>
</protein>
<dbReference type="Proteomes" id="UP000887540">
    <property type="component" value="Unplaced"/>
</dbReference>
<dbReference type="WBParaSite" id="ACRNAN_scaffold216.g19009.t1">
    <property type="protein sequence ID" value="ACRNAN_scaffold216.g19009.t1"/>
    <property type="gene ID" value="ACRNAN_scaffold216.g19009"/>
</dbReference>